<protein>
    <submittedName>
        <fullName evidence="1">Uncharacterized protein</fullName>
    </submittedName>
</protein>
<proteinExistence type="predicted"/>
<sequence length="235" mass="27058">MDHYKSKKASRRIEPRIIENVLLAYQNSDPTTQRSRKEDTGTNMSIKVSSERDNATTMHDLKKLSDKRVQVSSFRQDSDLSSLDIDVLVEDCLFSFTPQCGYARPDIVFRYYEDTDDLAVYFVKASPGVIDYCEDTSDDILVSYDSNDKIVSVDIDGISKILQCHMFDKTDIEDIEIEVDDTGRIVCILFCNANEKIAKLITEEERKSLALKCEEETKELEKWSNRIVRVYNGKF</sequence>
<name>A0A915Z7L0_9GLOM</name>
<dbReference type="Proteomes" id="UP000684084">
    <property type="component" value="Unassembled WGS sequence"/>
</dbReference>
<accession>A0A915Z7L0</accession>
<dbReference type="EMBL" id="CAGKOT010000022">
    <property type="protein sequence ID" value="CAB5366024.1"/>
    <property type="molecule type" value="Genomic_DNA"/>
</dbReference>
<dbReference type="OrthoDB" id="532890at2759"/>
<comment type="caution">
    <text evidence="1">The sequence shown here is derived from an EMBL/GenBank/DDBJ whole genome shotgun (WGS) entry which is preliminary data.</text>
</comment>
<evidence type="ECO:0000313" key="1">
    <source>
        <dbReference type="EMBL" id="CAB5366024.1"/>
    </source>
</evidence>
<dbReference type="AlphaFoldDB" id="A0A915Z7L0"/>
<evidence type="ECO:0000313" key="2">
    <source>
        <dbReference type="Proteomes" id="UP000684084"/>
    </source>
</evidence>
<reference evidence="1" key="1">
    <citation type="submission" date="2020-05" db="EMBL/GenBank/DDBJ databases">
        <authorList>
            <person name="Rincon C."/>
            <person name="Sanders R I."/>
            <person name="Robbins C."/>
            <person name="Chaturvedi A."/>
        </authorList>
    </citation>
    <scope>NUCLEOTIDE SEQUENCE</scope>
    <source>
        <strain evidence="1">CHB12</strain>
    </source>
</reference>
<gene>
    <name evidence="1" type="ORF">CHRIB12_LOCUS10660</name>
</gene>
<dbReference type="VEuPathDB" id="FungiDB:RhiirFUN_019577"/>
<organism evidence="1 2">
    <name type="scientific">Rhizophagus irregularis</name>
    <dbReference type="NCBI Taxonomy" id="588596"/>
    <lineage>
        <taxon>Eukaryota</taxon>
        <taxon>Fungi</taxon>
        <taxon>Fungi incertae sedis</taxon>
        <taxon>Mucoromycota</taxon>
        <taxon>Glomeromycotina</taxon>
        <taxon>Glomeromycetes</taxon>
        <taxon>Glomerales</taxon>
        <taxon>Glomeraceae</taxon>
        <taxon>Rhizophagus</taxon>
    </lineage>
</organism>
<dbReference type="VEuPathDB" id="FungiDB:RhiirFUN_019578"/>